<keyword evidence="1" id="KW-0472">Membrane</keyword>
<proteinExistence type="predicted"/>
<dbReference type="EMBL" id="LCKX01000004">
    <property type="protein sequence ID" value="KKU07907.1"/>
    <property type="molecule type" value="Genomic_DNA"/>
</dbReference>
<comment type="caution">
    <text evidence="2">The sequence shown here is derived from an EMBL/GenBank/DDBJ whole genome shotgun (WGS) entry which is preliminary data.</text>
</comment>
<dbReference type="Proteomes" id="UP000033999">
    <property type="component" value="Unassembled WGS sequence"/>
</dbReference>
<protein>
    <recommendedName>
        <fullName evidence="4">DUF5666 domain-containing protein</fullName>
    </recommendedName>
</protein>
<gene>
    <name evidence="2" type="ORF">UX10_C0004G0035</name>
</gene>
<keyword evidence="1" id="KW-0812">Transmembrane</keyword>
<accession>A0A0G1MII9</accession>
<feature type="transmembrane region" description="Helical" evidence="1">
    <location>
        <begin position="12"/>
        <end position="37"/>
    </location>
</feature>
<evidence type="ECO:0008006" key="4">
    <source>
        <dbReference type="Google" id="ProtNLM"/>
    </source>
</evidence>
<organism evidence="2 3">
    <name type="scientific">Candidatus Magasanikbacteria bacterium GW2011_GWA2_45_39</name>
    <dbReference type="NCBI Taxonomy" id="1619041"/>
    <lineage>
        <taxon>Bacteria</taxon>
        <taxon>Candidatus Magasanikiibacteriota</taxon>
    </lineage>
</organism>
<evidence type="ECO:0000313" key="3">
    <source>
        <dbReference type="Proteomes" id="UP000033999"/>
    </source>
</evidence>
<reference evidence="2 3" key="1">
    <citation type="journal article" date="2015" name="Nature">
        <title>rRNA introns, odd ribosomes, and small enigmatic genomes across a large radiation of phyla.</title>
        <authorList>
            <person name="Brown C.T."/>
            <person name="Hug L.A."/>
            <person name="Thomas B.C."/>
            <person name="Sharon I."/>
            <person name="Castelle C.J."/>
            <person name="Singh A."/>
            <person name="Wilkins M.J."/>
            <person name="Williams K.H."/>
            <person name="Banfield J.F."/>
        </authorList>
    </citation>
    <scope>NUCLEOTIDE SEQUENCE [LARGE SCALE GENOMIC DNA]</scope>
</reference>
<dbReference type="AlphaFoldDB" id="A0A0G1MII9"/>
<name>A0A0G1MII9_9BACT</name>
<evidence type="ECO:0000313" key="2">
    <source>
        <dbReference type="EMBL" id="KKU07907.1"/>
    </source>
</evidence>
<sequence>MNFRNIFKSSAFVWITWMVAALILLLLVFKLGIMVGARKAEFSYRWSDNYHRNFGGPTRSGFFRGLGDKDFMQGSGITGGIIKIDGQTIVIKGSDGVEKTVVVTDQTLIKRARKTLALTDLKVDDELVVIGAPNSAGQTEAKFIRVFDKSSK</sequence>
<evidence type="ECO:0000256" key="1">
    <source>
        <dbReference type="SAM" id="Phobius"/>
    </source>
</evidence>
<keyword evidence="1" id="KW-1133">Transmembrane helix</keyword>